<dbReference type="Proteomes" id="UP000295444">
    <property type="component" value="Unassembled WGS sequence"/>
</dbReference>
<dbReference type="InterPro" id="IPR050832">
    <property type="entry name" value="Bact_Acetyltransf"/>
</dbReference>
<dbReference type="PANTHER" id="PTHR43877">
    <property type="entry name" value="AMINOALKYLPHOSPHONATE N-ACETYLTRANSFERASE-RELATED-RELATED"/>
    <property type="match status" value="1"/>
</dbReference>
<evidence type="ECO:0000313" key="4">
    <source>
        <dbReference type="EMBL" id="TDP95085.1"/>
    </source>
</evidence>
<name>A0A4R6S8B5_LABRH</name>
<proteinExistence type="predicted"/>
<dbReference type="RefSeq" id="WP_133852466.1">
    <property type="nucleotide sequence ID" value="NZ_SNXZ01000005.1"/>
</dbReference>
<comment type="caution">
    <text evidence="4">The sequence shown here is derived from an EMBL/GenBank/DDBJ whole genome shotgun (WGS) entry which is preliminary data.</text>
</comment>
<dbReference type="PROSITE" id="PS51186">
    <property type="entry name" value="GNAT"/>
    <property type="match status" value="1"/>
</dbReference>
<evidence type="ECO:0000313" key="5">
    <source>
        <dbReference type="Proteomes" id="UP000295444"/>
    </source>
</evidence>
<dbReference type="GO" id="GO:0016747">
    <property type="term" value="F:acyltransferase activity, transferring groups other than amino-acyl groups"/>
    <property type="evidence" value="ECO:0007669"/>
    <property type="project" value="InterPro"/>
</dbReference>
<keyword evidence="1" id="KW-0808">Transferase</keyword>
<dbReference type="EMBL" id="SNXZ01000005">
    <property type="protein sequence ID" value="TDP95085.1"/>
    <property type="molecule type" value="Genomic_DNA"/>
</dbReference>
<dbReference type="OrthoDB" id="5243635at2"/>
<keyword evidence="4" id="KW-0687">Ribonucleoprotein</keyword>
<dbReference type="Gene3D" id="3.40.630.30">
    <property type="match status" value="1"/>
</dbReference>
<feature type="domain" description="N-acetyltransferase" evidence="3">
    <location>
        <begin position="5"/>
        <end position="167"/>
    </location>
</feature>
<evidence type="ECO:0000256" key="2">
    <source>
        <dbReference type="ARBA" id="ARBA00023315"/>
    </source>
</evidence>
<dbReference type="InterPro" id="IPR000182">
    <property type="entry name" value="GNAT_dom"/>
</dbReference>
<keyword evidence="5" id="KW-1185">Reference proteome</keyword>
<dbReference type="PANTHER" id="PTHR43877:SF1">
    <property type="entry name" value="ACETYLTRANSFERASE"/>
    <property type="match status" value="1"/>
</dbReference>
<protein>
    <submittedName>
        <fullName evidence="4">Ribosomal protein S18 acetylase RimI-like enzyme</fullName>
    </submittedName>
</protein>
<accession>A0A4R6S8B5</accession>
<dbReference type="CDD" id="cd04301">
    <property type="entry name" value="NAT_SF"/>
    <property type="match status" value="1"/>
</dbReference>
<dbReference type="AlphaFoldDB" id="A0A4R6S8B5"/>
<gene>
    <name evidence="4" type="ORF">EV186_105317</name>
</gene>
<dbReference type="Pfam" id="PF00583">
    <property type="entry name" value="Acetyltransf_1"/>
    <property type="match status" value="1"/>
</dbReference>
<keyword evidence="2" id="KW-0012">Acyltransferase</keyword>
<dbReference type="InterPro" id="IPR016181">
    <property type="entry name" value="Acyl_CoA_acyltransferase"/>
</dbReference>
<dbReference type="SUPFAM" id="SSF55729">
    <property type="entry name" value="Acyl-CoA N-acyltransferases (Nat)"/>
    <property type="match status" value="1"/>
</dbReference>
<sequence length="167" mass="18420">MAASVILRDAAPGDGPGLAQVWLDAARLFTEIDRAFFRVPDRDGLEEWFEQLIARPREGKLLLVADLSGEVAGHLAATLHPPVPHAGRQLLADLGRHTMHVDVLAVAERWRRNGVGRALMDRAMGWARANGAVAVSLETELDNPSSMAFYEKTMGMRRQSVVFRKVL</sequence>
<dbReference type="GO" id="GO:0005840">
    <property type="term" value="C:ribosome"/>
    <property type="evidence" value="ECO:0007669"/>
    <property type="project" value="UniProtKB-KW"/>
</dbReference>
<keyword evidence="4" id="KW-0689">Ribosomal protein</keyword>
<evidence type="ECO:0000256" key="1">
    <source>
        <dbReference type="ARBA" id="ARBA00022679"/>
    </source>
</evidence>
<evidence type="ECO:0000259" key="3">
    <source>
        <dbReference type="PROSITE" id="PS51186"/>
    </source>
</evidence>
<reference evidence="4 5" key="1">
    <citation type="submission" date="2019-03" db="EMBL/GenBank/DDBJ databases">
        <title>Genomic Encyclopedia of Type Strains, Phase IV (KMG-IV): sequencing the most valuable type-strain genomes for metagenomic binning, comparative biology and taxonomic classification.</title>
        <authorList>
            <person name="Goeker M."/>
        </authorList>
    </citation>
    <scope>NUCLEOTIDE SEQUENCE [LARGE SCALE GENOMIC DNA]</scope>
    <source>
        <strain evidence="4 5">DSM 45361</strain>
    </source>
</reference>
<organism evidence="4 5">
    <name type="scientific">Labedaea rhizosphaerae</name>
    <dbReference type="NCBI Taxonomy" id="598644"/>
    <lineage>
        <taxon>Bacteria</taxon>
        <taxon>Bacillati</taxon>
        <taxon>Actinomycetota</taxon>
        <taxon>Actinomycetes</taxon>
        <taxon>Pseudonocardiales</taxon>
        <taxon>Pseudonocardiaceae</taxon>
        <taxon>Labedaea</taxon>
    </lineage>
</organism>